<comment type="caution">
    <text evidence="1">The sequence shown here is derived from an EMBL/GenBank/DDBJ whole genome shotgun (WGS) entry which is preliminary data.</text>
</comment>
<evidence type="ECO:0000313" key="2">
    <source>
        <dbReference type="Proteomes" id="UP001215598"/>
    </source>
</evidence>
<dbReference type="EMBL" id="JARKIB010000660">
    <property type="protein sequence ID" value="KAJ7695303.1"/>
    <property type="molecule type" value="Genomic_DNA"/>
</dbReference>
<feature type="non-terminal residue" evidence="1">
    <location>
        <position position="1"/>
    </location>
</feature>
<feature type="non-terminal residue" evidence="1">
    <location>
        <position position="76"/>
    </location>
</feature>
<dbReference type="Proteomes" id="UP001215598">
    <property type="component" value="Unassembled WGS sequence"/>
</dbReference>
<keyword evidence="2" id="KW-1185">Reference proteome</keyword>
<organism evidence="1 2">
    <name type="scientific">Mycena metata</name>
    <dbReference type="NCBI Taxonomy" id="1033252"/>
    <lineage>
        <taxon>Eukaryota</taxon>
        <taxon>Fungi</taxon>
        <taxon>Dikarya</taxon>
        <taxon>Basidiomycota</taxon>
        <taxon>Agaricomycotina</taxon>
        <taxon>Agaricomycetes</taxon>
        <taxon>Agaricomycetidae</taxon>
        <taxon>Agaricales</taxon>
        <taxon>Marasmiineae</taxon>
        <taxon>Mycenaceae</taxon>
        <taxon>Mycena</taxon>
    </lineage>
</organism>
<proteinExistence type="predicted"/>
<gene>
    <name evidence="1" type="ORF">B0H16DRAFT_1240325</name>
</gene>
<protein>
    <submittedName>
        <fullName evidence="1">Uncharacterized protein</fullName>
    </submittedName>
</protein>
<sequence length="76" mass="8640">ECAERVLHAAQPYPGDGEVPDGRRFLVYSTSETEHVICDNHTDDDVFIRTELLKDPEFDLAAWFTHQRLAAQGIPE</sequence>
<accession>A0AAD7DNE8</accession>
<name>A0AAD7DNE8_9AGAR</name>
<evidence type="ECO:0000313" key="1">
    <source>
        <dbReference type="EMBL" id="KAJ7695303.1"/>
    </source>
</evidence>
<dbReference type="AlphaFoldDB" id="A0AAD7DNE8"/>
<reference evidence="1" key="1">
    <citation type="submission" date="2023-03" db="EMBL/GenBank/DDBJ databases">
        <title>Massive genome expansion in bonnet fungi (Mycena s.s.) driven by repeated elements and novel gene families across ecological guilds.</title>
        <authorList>
            <consortium name="Lawrence Berkeley National Laboratory"/>
            <person name="Harder C.B."/>
            <person name="Miyauchi S."/>
            <person name="Viragh M."/>
            <person name="Kuo A."/>
            <person name="Thoen E."/>
            <person name="Andreopoulos B."/>
            <person name="Lu D."/>
            <person name="Skrede I."/>
            <person name="Drula E."/>
            <person name="Henrissat B."/>
            <person name="Morin E."/>
            <person name="Kohler A."/>
            <person name="Barry K."/>
            <person name="LaButti K."/>
            <person name="Morin E."/>
            <person name="Salamov A."/>
            <person name="Lipzen A."/>
            <person name="Mereny Z."/>
            <person name="Hegedus B."/>
            <person name="Baldrian P."/>
            <person name="Stursova M."/>
            <person name="Weitz H."/>
            <person name="Taylor A."/>
            <person name="Grigoriev I.V."/>
            <person name="Nagy L.G."/>
            <person name="Martin F."/>
            <person name="Kauserud H."/>
        </authorList>
    </citation>
    <scope>NUCLEOTIDE SEQUENCE</scope>
    <source>
        <strain evidence="1">CBHHK182m</strain>
    </source>
</reference>